<evidence type="ECO:0000256" key="2">
    <source>
        <dbReference type="ARBA" id="ARBA00022692"/>
    </source>
</evidence>
<name>C9RED2_METVM</name>
<dbReference type="InterPro" id="IPR002781">
    <property type="entry name" value="TM_pro_TauE-like"/>
</dbReference>
<gene>
    <name evidence="6" type="ordered locus">Metvu_0065</name>
</gene>
<comment type="similarity">
    <text evidence="5">Belongs to the 4-toluene sulfonate uptake permease (TSUP) (TC 2.A.102) family.</text>
</comment>
<evidence type="ECO:0000256" key="3">
    <source>
        <dbReference type="ARBA" id="ARBA00022989"/>
    </source>
</evidence>
<keyword evidence="7" id="KW-1185">Reference proteome</keyword>
<dbReference type="EMBL" id="CP001787">
    <property type="protein sequence ID" value="ACX71934.1"/>
    <property type="molecule type" value="Genomic_DNA"/>
</dbReference>
<protein>
    <recommendedName>
        <fullName evidence="5">Probable membrane transporter protein</fullName>
    </recommendedName>
</protein>
<dbReference type="GO" id="GO:0005886">
    <property type="term" value="C:plasma membrane"/>
    <property type="evidence" value="ECO:0007669"/>
    <property type="project" value="UniProtKB-SubCell"/>
</dbReference>
<feature type="transmembrane region" description="Helical" evidence="5">
    <location>
        <begin position="142"/>
        <end position="168"/>
    </location>
</feature>
<dbReference type="HOGENOM" id="CLU_045498_1_0_2"/>
<keyword evidence="4 5" id="KW-0472">Membrane</keyword>
<comment type="subcellular location">
    <subcellularLocation>
        <location evidence="5">Cell membrane</location>
        <topology evidence="5">Multi-pass membrane protein</topology>
    </subcellularLocation>
    <subcellularLocation>
        <location evidence="1">Membrane</location>
        <topology evidence="1">Multi-pass membrane protein</topology>
    </subcellularLocation>
</comment>
<dbReference type="eggNOG" id="arCOG02050">
    <property type="taxonomic scope" value="Archaea"/>
</dbReference>
<dbReference type="KEGG" id="mvu:Metvu_0065"/>
<evidence type="ECO:0000256" key="4">
    <source>
        <dbReference type="ARBA" id="ARBA00023136"/>
    </source>
</evidence>
<feature type="transmembrane region" description="Helical" evidence="5">
    <location>
        <begin position="106"/>
        <end position="126"/>
    </location>
</feature>
<keyword evidence="5" id="KW-1003">Cell membrane</keyword>
<dbReference type="AlphaFoldDB" id="C9RED2"/>
<dbReference type="Proteomes" id="UP000002063">
    <property type="component" value="Chromosome"/>
</dbReference>
<feature type="transmembrane region" description="Helical" evidence="5">
    <location>
        <begin position="40"/>
        <end position="60"/>
    </location>
</feature>
<dbReference type="InterPro" id="IPR051598">
    <property type="entry name" value="TSUP/Inactive_protease-like"/>
</dbReference>
<evidence type="ECO:0000313" key="6">
    <source>
        <dbReference type="EMBL" id="ACX71934.1"/>
    </source>
</evidence>
<keyword evidence="3 5" id="KW-1133">Transmembrane helix</keyword>
<accession>C9RED2</accession>
<evidence type="ECO:0000256" key="1">
    <source>
        <dbReference type="ARBA" id="ARBA00004141"/>
    </source>
</evidence>
<sequence>MDICKGDFLHEIIFVILGFVVGVVVGITGIGGGVLMAPSLILLGVEPIIAIGTDLLYAAITKGLGAYFHNKKGNVDKNIALKLFFGSFPAIILGAIILRVVNRDEINSLLTIMLSIILILTSIINLKKEFFYSYRKKCSSKILLFFGFIVGLVVQFTSIGSGVLITFALMNFTDLSSREIIGTSLFYGLLLTFFSSLNYMSLGNVDYMLALLLILGTVPGVYLGSIINSKIKPKNLRKIISIMILIVGIIILVKQIVRQL</sequence>
<organism evidence="6 7">
    <name type="scientific">Methanocaldococcus vulcanius (strain ATCC 700851 / DSM 12094 / M7)</name>
    <name type="common">Methanococcus vulcanius</name>
    <dbReference type="NCBI Taxonomy" id="579137"/>
    <lineage>
        <taxon>Archaea</taxon>
        <taxon>Methanobacteriati</taxon>
        <taxon>Methanobacteriota</taxon>
        <taxon>Methanomada group</taxon>
        <taxon>Methanococci</taxon>
        <taxon>Methanococcales</taxon>
        <taxon>Methanocaldococcaceae</taxon>
        <taxon>Methanocaldococcus</taxon>
    </lineage>
</organism>
<dbReference type="STRING" id="579137.Metvu_0065"/>
<keyword evidence="2 5" id="KW-0812">Transmembrane</keyword>
<proteinExistence type="inferred from homology"/>
<dbReference type="PANTHER" id="PTHR43701:SF2">
    <property type="entry name" value="MEMBRANE TRANSPORTER PROTEIN YJNA-RELATED"/>
    <property type="match status" value="1"/>
</dbReference>
<reference evidence="6" key="1">
    <citation type="submission" date="2009-10" db="EMBL/GenBank/DDBJ databases">
        <title>Complete sequence of chromosome of Methanocaldococcus vulcanius M7.</title>
        <authorList>
            <consortium name="US DOE Joint Genome Institute"/>
            <person name="Lucas S."/>
            <person name="Copeland A."/>
            <person name="Lapidus A."/>
            <person name="Glavina del Rio T."/>
            <person name="Dalin E."/>
            <person name="Tice H."/>
            <person name="Bruce D."/>
            <person name="Goodwin L."/>
            <person name="Pitluck S."/>
            <person name="Lcollab F.I."/>
            <person name="Brettin T."/>
            <person name="Detter J.C."/>
            <person name="Han C."/>
            <person name="Tapia R."/>
            <person name="Kuske C.R."/>
            <person name="Schmutz J."/>
            <person name="Larimer F."/>
            <person name="Land M."/>
            <person name="Hauser L."/>
            <person name="Kyrpides N."/>
            <person name="Ovchinikova G."/>
            <person name="Sieprawska-Lupa M."/>
            <person name="Whitman W.B."/>
            <person name="Woyke T."/>
        </authorList>
    </citation>
    <scope>NUCLEOTIDE SEQUENCE [LARGE SCALE GENOMIC DNA]</scope>
    <source>
        <strain evidence="6">M7</strain>
    </source>
</reference>
<feature type="transmembrane region" description="Helical" evidence="5">
    <location>
        <begin position="12"/>
        <end position="34"/>
    </location>
</feature>
<feature type="transmembrane region" description="Helical" evidence="5">
    <location>
        <begin position="207"/>
        <end position="227"/>
    </location>
</feature>
<feature type="transmembrane region" description="Helical" evidence="5">
    <location>
        <begin position="81"/>
        <end position="100"/>
    </location>
</feature>
<dbReference type="PANTHER" id="PTHR43701">
    <property type="entry name" value="MEMBRANE TRANSPORTER PROTEIN MJ0441-RELATED"/>
    <property type="match status" value="1"/>
</dbReference>
<dbReference type="Pfam" id="PF01925">
    <property type="entry name" value="TauE"/>
    <property type="match status" value="1"/>
</dbReference>
<evidence type="ECO:0000313" key="7">
    <source>
        <dbReference type="Proteomes" id="UP000002063"/>
    </source>
</evidence>
<feature type="transmembrane region" description="Helical" evidence="5">
    <location>
        <begin position="180"/>
        <end position="200"/>
    </location>
</feature>
<feature type="transmembrane region" description="Helical" evidence="5">
    <location>
        <begin position="239"/>
        <end position="257"/>
    </location>
</feature>
<evidence type="ECO:0000256" key="5">
    <source>
        <dbReference type="RuleBase" id="RU363041"/>
    </source>
</evidence>